<proteinExistence type="predicted"/>
<evidence type="ECO:0000313" key="1">
    <source>
        <dbReference type="EMBL" id="PYI31508.1"/>
    </source>
</evidence>
<dbReference type="AlphaFoldDB" id="A0A2V5I442"/>
<accession>A0A2V5I442</accession>
<dbReference type="EMBL" id="KZ825502">
    <property type="protein sequence ID" value="PYI31508.1"/>
    <property type="molecule type" value="Genomic_DNA"/>
</dbReference>
<keyword evidence="2" id="KW-1185">Reference proteome</keyword>
<evidence type="ECO:0000313" key="2">
    <source>
        <dbReference type="Proteomes" id="UP000248817"/>
    </source>
</evidence>
<protein>
    <submittedName>
        <fullName evidence="1">Uncharacterized protein</fullName>
    </submittedName>
</protein>
<name>A0A2V5I442_9EURO</name>
<organism evidence="1 2">
    <name type="scientific">Aspergillus indologenus CBS 114.80</name>
    <dbReference type="NCBI Taxonomy" id="1450541"/>
    <lineage>
        <taxon>Eukaryota</taxon>
        <taxon>Fungi</taxon>
        <taxon>Dikarya</taxon>
        <taxon>Ascomycota</taxon>
        <taxon>Pezizomycotina</taxon>
        <taxon>Eurotiomycetes</taxon>
        <taxon>Eurotiomycetidae</taxon>
        <taxon>Eurotiales</taxon>
        <taxon>Aspergillaceae</taxon>
        <taxon>Aspergillus</taxon>
        <taxon>Aspergillus subgen. Circumdati</taxon>
    </lineage>
</organism>
<dbReference type="Proteomes" id="UP000248817">
    <property type="component" value="Unassembled WGS sequence"/>
</dbReference>
<reference evidence="1 2" key="1">
    <citation type="submission" date="2018-02" db="EMBL/GenBank/DDBJ databases">
        <title>The genomes of Aspergillus section Nigri reveals drivers in fungal speciation.</title>
        <authorList>
            <consortium name="DOE Joint Genome Institute"/>
            <person name="Vesth T.C."/>
            <person name="Nybo J."/>
            <person name="Theobald S."/>
            <person name="Brandl J."/>
            <person name="Frisvad J.C."/>
            <person name="Nielsen K.F."/>
            <person name="Lyhne E.K."/>
            <person name="Kogle M.E."/>
            <person name="Kuo A."/>
            <person name="Riley R."/>
            <person name="Clum A."/>
            <person name="Nolan M."/>
            <person name="Lipzen A."/>
            <person name="Salamov A."/>
            <person name="Henrissat B."/>
            <person name="Wiebenga A."/>
            <person name="De vries R.P."/>
            <person name="Grigoriev I.V."/>
            <person name="Mortensen U.H."/>
            <person name="Andersen M.R."/>
            <person name="Baker S.E."/>
        </authorList>
    </citation>
    <scope>NUCLEOTIDE SEQUENCE [LARGE SCALE GENOMIC DNA]</scope>
    <source>
        <strain evidence="1 2">CBS 114.80</strain>
    </source>
</reference>
<sequence>MLQTGFLGVLACLFSIRQDTAKRANRSTNSNSSQAKSPFIEEITFRSSLRLISGISPRLIHLRATFTMQDRTFLRLLLLSSSDLA</sequence>
<gene>
    <name evidence="1" type="ORF">BP00DRAFT_174326</name>
</gene>